<evidence type="ECO:0000256" key="5">
    <source>
        <dbReference type="ARBA" id="ARBA00022833"/>
    </source>
</evidence>
<dbReference type="InterPro" id="IPR004613">
    <property type="entry name" value="RNase_J"/>
</dbReference>
<evidence type="ECO:0000256" key="2">
    <source>
        <dbReference type="ARBA" id="ARBA00022722"/>
    </source>
</evidence>
<dbReference type="InterPro" id="IPR011108">
    <property type="entry name" value="RMMBL"/>
</dbReference>
<dbReference type="InterPro" id="IPR041636">
    <property type="entry name" value="RNase_J_C"/>
</dbReference>
<dbReference type="Gene3D" id="3.10.20.580">
    <property type="match status" value="1"/>
</dbReference>
<evidence type="ECO:0000256" key="7">
    <source>
        <dbReference type="ARBA" id="ARBA00022884"/>
    </source>
</evidence>
<evidence type="ECO:0000256" key="1">
    <source>
        <dbReference type="ARBA" id="ARBA00022490"/>
    </source>
</evidence>
<keyword evidence="10" id="KW-1185">Reference proteome</keyword>
<dbReference type="GO" id="GO:0003723">
    <property type="term" value="F:RNA binding"/>
    <property type="evidence" value="ECO:0007669"/>
    <property type="project" value="UniProtKB-KW"/>
</dbReference>
<dbReference type="SMART" id="SM00849">
    <property type="entry name" value="Lactamase_B"/>
    <property type="match status" value="1"/>
</dbReference>
<dbReference type="PANTHER" id="PTHR43694">
    <property type="entry name" value="RIBONUCLEASE J"/>
    <property type="match status" value="1"/>
</dbReference>
<dbReference type="NCBIfam" id="TIGR00649">
    <property type="entry name" value="MG423"/>
    <property type="match status" value="1"/>
</dbReference>
<dbReference type="OrthoDB" id="9770211at2"/>
<keyword evidence="5" id="KW-0862">Zinc</keyword>
<keyword evidence="6" id="KW-0269">Exonuclease</keyword>
<organism evidence="9 10">
    <name type="scientific">Candidatus Aquarickettsia rohweri</name>
    <dbReference type="NCBI Taxonomy" id="2602574"/>
    <lineage>
        <taxon>Bacteria</taxon>
        <taxon>Pseudomonadati</taxon>
        <taxon>Pseudomonadota</taxon>
        <taxon>Alphaproteobacteria</taxon>
        <taxon>Rickettsiales</taxon>
        <taxon>Candidatus Midichloriaceae</taxon>
        <taxon>Candidatus Aquarickettsia</taxon>
    </lineage>
</organism>
<dbReference type="SUPFAM" id="SSF56281">
    <property type="entry name" value="Metallo-hydrolase/oxidoreductase"/>
    <property type="match status" value="1"/>
</dbReference>
<feature type="domain" description="Metallo-beta-lactamase" evidence="8">
    <location>
        <begin position="26"/>
        <end position="229"/>
    </location>
</feature>
<dbReference type="Gene3D" id="3.60.15.10">
    <property type="entry name" value="Ribonuclease Z/Hydroxyacylglutathione hydrolase-like"/>
    <property type="match status" value="1"/>
</dbReference>
<dbReference type="CDD" id="cd07714">
    <property type="entry name" value="RNaseJ_MBL-fold"/>
    <property type="match status" value="1"/>
</dbReference>
<dbReference type="EMBL" id="RXFM01000056">
    <property type="protein sequence ID" value="RST65100.1"/>
    <property type="molecule type" value="Genomic_DNA"/>
</dbReference>
<comment type="caution">
    <text evidence="9">The sequence shown here is derived from an EMBL/GenBank/DDBJ whole genome shotgun (WGS) entry which is preliminary data.</text>
</comment>
<evidence type="ECO:0000256" key="4">
    <source>
        <dbReference type="ARBA" id="ARBA00022801"/>
    </source>
</evidence>
<keyword evidence="4" id="KW-0378">Hydrolase</keyword>
<dbReference type="Gene3D" id="3.40.50.10710">
    <property type="entry name" value="Metallo-hydrolase/oxidoreductase"/>
    <property type="match status" value="1"/>
</dbReference>
<gene>
    <name evidence="9" type="ORF">EIC27_04400</name>
</gene>
<dbReference type="InterPro" id="IPR042173">
    <property type="entry name" value="RNase_J_2"/>
</dbReference>
<keyword evidence="2" id="KW-0540">Nuclease</keyword>
<dbReference type="GO" id="GO:0046872">
    <property type="term" value="F:metal ion binding"/>
    <property type="evidence" value="ECO:0007669"/>
    <property type="project" value="UniProtKB-KW"/>
</dbReference>
<keyword evidence="1" id="KW-0963">Cytoplasm</keyword>
<dbReference type="RefSeq" id="WP_126044913.1">
    <property type="nucleotide sequence ID" value="NZ_RXFM01000056.1"/>
</dbReference>
<dbReference type="Proteomes" id="UP000279470">
    <property type="component" value="Unassembled WGS sequence"/>
</dbReference>
<proteinExistence type="predicted"/>
<dbReference type="Pfam" id="PF12706">
    <property type="entry name" value="Lactamase_B_2"/>
    <property type="match status" value="1"/>
</dbReference>
<dbReference type="AlphaFoldDB" id="A0A3R9ZKM1"/>
<evidence type="ECO:0000313" key="10">
    <source>
        <dbReference type="Proteomes" id="UP000279470"/>
    </source>
</evidence>
<dbReference type="PANTHER" id="PTHR43694:SF1">
    <property type="entry name" value="RIBONUCLEASE J"/>
    <property type="match status" value="1"/>
</dbReference>
<dbReference type="Pfam" id="PF22505">
    <property type="entry name" value="RNase_J_b_CASP"/>
    <property type="match status" value="1"/>
</dbReference>
<dbReference type="InterPro" id="IPR036866">
    <property type="entry name" value="RibonucZ/Hydroxyglut_hydro"/>
</dbReference>
<evidence type="ECO:0000259" key="8">
    <source>
        <dbReference type="SMART" id="SM00849"/>
    </source>
</evidence>
<dbReference type="Pfam" id="PF17770">
    <property type="entry name" value="RNase_J_C"/>
    <property type="match status" value="1"/>
</dbReference>
<dbReference type="Pfam" id="PF07521">
    <property type="entry name" value="RMMBL"/>
    <property type="match status" value="1"/>
</dbReference>
<keyword evidence="7" id="KW-0694">RNA-binding</keyword>
<evidence type="ECO:0000256" key="6">
    <source>
        <dbReference type="ARBA" id="ARBA00022839"/>
    </source>
</evidence>
<dbReference type="InterPro" id="IPR001279">
    <property type="entry name" value="Metallo-B-lactamas"/>
</dbReference>
<evidence type="ECO:0000313" key="9">
    <source>
        <dbReference type="EMBL" id="RST65100.1"/>
    </source>
</evidence>
<sequence length="555" mass="62644">MNSNINFKKLNKELIFIPLGGSGEIGMNLNLYHFNGKWIIVDLGLGFADLDLPGIDIIVPNINFIIKEIKKDILGIVLTHAHEDHIGAIQYLWSEIGCPIYATKFTSLIVKSKCKEYGLTQNMKFNEVESNNTFTLENFKISFIPITHSIPEMNGLLIETEKGKIFHTGDWKFDNEPVIGEVTDEGTLENIGKKVILALVGDSTNIFHKDHSVSEGELGRNLEKLLCTHTGKLIIITTFASNVARLLSMVNAAKKDKRKIILQGRSLWKMYLAAKEAGYLQDTIIYDEKHFKKFKRNEIVVICTGCQGESLAMTTKIADKKHPQISLQEDDVVIFSSKIIPGNEKKIYNLFNKLAEMNVNVLNEANEFVHVSGHPSAQEVKKMFKLIQPKIAIPVHGEAIHLNEHCRVAKNLGIKQALSVRNGDVIIFDNDEAKKIGKVESGYYIIDGNLILNSDSIIIKNRKTLRDNGALFISMIIDKKKKNINHLYVVAPGILEENLDQDILDELKLDIFDTFKEISTLDKNKIKNSIEFSLKKHIKKLINKSPLININVFFI</sequence>
<keyword evidence="3" id="KW-0479">Metal-binding</keyword>
<dbReference type="InterPro" id="IPR055132">
    <property type="entry name" value="RNase_J_b_CASP"/>
</dbReference>
<accession>A0A3R9ZKM1</accession>
<name>A0A3R9ZKM1_9RICK</name>
<reference evidence="10" key="1">
    <citation type="submission" date="2018-11" db="EMBL/GenBank/DDBJ databases">
        <title>Phylogenetic, genomic, and biogeographic characterization of a novel and ubiquitous marine invertebrate-associated Rickettsiales parasite, Candidatus Marinoinvertebrata rohwerii, gen. nov., sp. nov.</title>
        <authorList>
            <person name="Klinges J.G."/>
            <person name="Rosales S.M."/>
            <person name="Mcminds R."/>
            <person name="Shaver E.C."/>
            <person name="Shantz A."/>
            <person name="Peters E.C."/>
            <person name="Burkepile D.E."/>
            <person name="Silliman B.R."/>
            <person name="Vega Thurber R.L."/>
        </authorList>
    </citation>
    <scope>NUCLEOTIDE SEQUENCE [LARGE SCALE GENOMIC DNA]</scope>
    <source>
        <strain evidence="10">a_cerv_44</strain>
    </source>
</reference>
<evidence type="ECO:0000256" key="3">
    <source>
        <dbReference type="ARBA" id="ARBA00022723"/>
    </source>
</evidence>
<dbReference type="GO" id="GO:0004527">
    <property type="term" value="F:exonuclease activity"/>
    <property type="evidence" value="ECO:0007669"/>
    <property type="project" value="UniProtKB-KW"/>
</dbReference>
<protein>
    <submittedName>
        <fullName evidence="9">Ribonuclease J</fullName>
    </submittedName>
</protein>